<dbReference type="InterPro" id="IPR036259">
    <property type="entry name" value="MFS_trans_sf"/>
</dbReference>
<dbReference type="NCBIfam" id="TIGR00879">
    <property type="entry name" value="SP"/>
    <property type="match status" value="1"/>
</dbReference>
<feature type="transmembrane region" description="Helical" evidence="8">
    <location>
        <begin position="177"/>
        <end position="196"/>
    </location>
</feature>
<dbReference type="AlphaFoldDB" id="A0A1E7KIG2"/>
<feature type="transmembrane region" description="Helical" evidence="8">
    <location>
        <begin position="302"/>
        <end position="322"/>
    </location>
</feature>
<name>A0A1E7KIG2_9ACTN</name>
<keyword evidence="6 8" id="KW-0472">Membrane</keyword>
<organism evidence="10 11">
    <name type="scientific">Streptomyces oceani</name>
    <dbReference type="NCBI Taxonomy" id="1075402"/>
    <lineage>
        <taxon>Bacteria</taxon>
        <taxon>Bacillati</taxon>
        <taxon>Actinomycetota</taxon>
        <taxon>Actinomycetes</taxon>
        <taxon>Kitasatosporales</taxon>
        <taxon>Streptomycetaceae</taxon>
        <taxon>Streptomyces</taxon>
    </lineage>
</organism>
<evidence type="ECO:0000256" key="2">
    <source>
        <dbReference type="ARBA" id="ARBA00010992"/>
    </source>
</evidence>
<evidence type="ECO:0000256" key="6">
    <source>
        <dbReference type="ARBA" id="ARBA00023136"/>
    </source>
</evidence>
<evidence type="ECO:0000259" key="9">
    <source>
        <dbReference type="PROSITE" id="PS50850"/>
    </source>
</evidence>
<feature type="domain" description="Major facilitator superfamily (MFS) profile" evidence="9">
    <location>
        <begin position="22"/>
        <end position="455"/>
    </location>
</feature>
<comment type="subcellular location">
    <subcellularLocation>
        <location evidence="1">Cell membrane</location>
        <topology evidence="1">Multi-pass membrane protein</topology>
    </subcellularLocation>
</comment>
<feature type="transmembrane region" description="Helical" evidence="8">
    <location>
        <begin position="20"/>
        <end position="47"/>
    </location>
</feature>
<dbReference type="PANTHER" id="PTHR48020:SF12">
    <property type="entry name" value="PROTON MYO-INOSITOL COTRANSPORTER"/>
    <property type="match status" value="1"/>
</dbReference>
<dbReference type="InterPro" id="IPR005828">
    <property type="entry name" value="MFS_sugar_transport-like"/>
</dbReference>
<dbReference type="OrthoDB" id="4008739at2"/>
<reference evidence="10 11" key="1">
    <citation type="journal article" date="2016" name="Front. Microbiol.">
        <title>Comparative Genomics Analysis of Streptomyces Species Reveals Their Adaptation to the Marine Environment and Their Diversity at the Genomic Level.</title>
        <authorList>
            <person name="Tian X."/>
            <person name="Zhang Z."/>
            <person name="Yang T."/>
            <person name="Chen M."/>
            <person name="Li J."/>
            <person name="Chen F."/>
            <person name="Yang J."/>
            <person name="Li W."/>
            <person name="Zhang B."/>
            <person name="Zhang Z."/>
            <person name="Wu J."/>
            <person name="Zhang C."/>
            <person name="Long L."/>
            <person name="Xiao J."/>
        </authorList>
    </citation>
    <scope>NUCLEOTIDE SEQUENCE [LARGE SCALE GENOMIC DNA]</scope>
    <source>
        <strain evidence="10 11">SCSIO 02100</strain>
    </source>
</reference>
<sequence>MASPPATSAERDSGSLRPVIGVTLVAALGGLLFGYDTGVISGALLFIEEDFALSAFASGVVVSSILVGAMLGAAAAGALSDRYGRRRVLVLAAGVFTLGAAMAAFAPSAVMLTAARLVLGFGIGTASNLVPVFIAEVAPPRYRGRLVGLNQLMITLGIVLAYVANYALEHTDHDWRWMFGIAAVPSLIFGAGMLALPESPRWLALRGQTDRARAVLARVRGYADGHADALDAELAEMTASAGAETAVPSAERRGRWRALTAPGVRPALIAGVGLQILGQASGVNTVIYYAPKIFESSGLGSSSAILATVGVGLVNLLMTPVGMYAVDRFGRKRLLATGAMVMTLALAGLAGTLAVGGQEGSFAWLAVAFVVLYIAAVATTLNVVVFIIPSELYPLRIRGTAMSATMFSNWSMNFLVSLTFLTLLQALGGAGTFTLYAAVCAMLTLFAVRVIPETRGKSLEEIEQELAHR</sequence>
<evidence type="ECO:0000256" key="8">
    <source>
        <dbReference type="SAM" id="Phobius"/>
    </source>
</evidence>
<dbReference type="GO" id="GO:0005886">
    <property type="term" value="C:plasma membrane"/>
    <property type="evidence" value="ECO:0007669"/>
    <property type="project" value="UniProtKB-SubCell"/>
</dbReference>
<dbReference type="FunFam" id="1.20.1250.20:FF:000073">
    <property type="entry name" value="MFS myo-inositol transporter, putative"/>
    <property type="match status" value="1"/>
</dbReference>
<gene>
    <name evidence="10" type="ORF">AN216_10675</name>
</gene>
<dbReference type="PROSITE" id="PS00216">
    <property type="entry name" value="SUGAR_TRANSPORT_1"/>
    <property type="match status" value="2"/>
</dbReference>
<keyword evidence="3 7" id="KW-0813">Transport</keyword>
<comment type="similarity">
    <text evidence="2 7">Belongs to the major facilitator superfamily. Sugar transporter (TC 2.A.1.1) family.</text>
</comment>
<feature type="transmembrane region" description="Helical" evidence="8">
    <location>
        <begin position="267"/>
        <end position="290"/>
    </location>
</feature>
<dbReference type="InterPro" id="IPR003663">
    <property type="entry name" value="Sugar/inositol_transpt"/>
</dbReference>
<dbReference type="PROSITE" id="PS50850">
    <property type="entry name" value="MFS"/>
    <property type="match status" value="1"/>
</dbReference>
<feature type="transmembrane region" description="Helical" evidence="8">
    <location>
        <begin position="88"/>
        <end position="108"/>
    </location>
</feature>
<proteinExistence type="inferred from homology"/>
<dbReference type="PANTHER" id="PTHR48020">
    <property type="entry name" value="PROTON MYO-INOSITOL COTRANSPORTER"/>
    <property type="match status" value="1"/>
</dbReference>
<dbReference type="InterPro" id="IPR020846">
    <property type="entry name" value="MFS_dom"/>
</dbReference>
<feature type="transmembrane region" description="Helical" evidence="8">
    <location>
        <begin position="410"/>
        <end position="427"/>
    </location>
</feature>
<evidence type="ECO:0000256" key="1">
    <source>
        <dbReference type="ARBA" id="ARBA00004651"/>
    </source>
</evidence>
<dbReference type="Proteomes" id="UP000176101">
    <property type="component" value="Unassembled WGS sequence"/>
</dbReference>
<evidence type="ECO:0000256" key="7">
    <source>
        <dbReference type="RuleBase" id="RU003346"/>
    </source>
</evidence>
<evidence type="ECO:0000313" key="10">
    <source>
        <dbReference type="EMBL" id="OEV03729.1"/>
    </source>
</evidence>
<dbReference type="EMBL" id="LJGU01000116">
    <property type="protein sequence ID" value="OEV03729.1"/>
    <property type="molecule type" value="Genomic_DNA"/>
</dbReference>
<evidence type="ECO:0000256" key="4">
    <source>
        <dbReference type="ARBA" id="ARBA00022692"/>
    </source>
</evidence>
<accession>A0A1E7KIG2</accession>
<comment type="caution">
    <text evidence="10">The sequence shown here is derived from an EMBL/GenBank/DDBJ whole genome shotgun (WGS) entry which is preliminary data.</text>
</comment>
<dbReference type="PROSITE" id="PS00217">
    <property type="entry name" value="SUGAR_TRANSPORT_2"/>
    <property type="match status" value="1"/>
</dbReference>
<feature type="transmembrane region" description="Helical" evidence="8">
    <location>
        <begin position="334"/>
        <end position="356"/>
    </location>
</feature>
<dbReference type="InterPro" id="IPR050814">
    <property type="entry name" value="Myo-inositol_Transporter"/>
</dbReference>
<protein>
    <submittedName>
        <fullName evidence="10">MFS transporter</fullName>
    </submittedName>
</protein>
<keyword evidence="11" id="KW-1185">Reference proteome</keyword>
<keyword evidence="4 8" id="KW-0812">Transmembrane</keyword>
<feature type="transmembrane region" description="Helical" evidence="8">
    <location>
        <begin position="114"/>
        <end position="134"/>
    </location>
</feature>
<evidence type="ECO:0000313" key="11">
    <source>
        <dbReference type="Proteomes" id="UP000176101"/>
    </source>
</evidence>
<dbReference type="PATRIC" id="fig|1075402.3.peg.2969"/>
<dbReference type="SUPFAM" id="SSF103473">
    <property type="entry name" value="MFS general substrate transporter"/>
    <property type="match status" value="1"/>
</dbReference>
<feature type="transmembrane region" description="Helical" evidence="8">
    <location>
        <begin position="362"/>
        <end position="389"/>
    </location>
</feature>
<dbReference type="InterPro" id="IPR005829">
    <property type="entry name" value="Sugar_transporter_CS"/>
</dbReference>
<feature type="transmembrane region" description="Helical" evidence="8">
    <location>
        <begin position="433"/>
        <end position="451"/>
    </location>
</feature>
<evidence type="ECO:0000256" key="3">
    <source>
        <dbReference type="ARBA" id="ARBA00022448"/>
    </source>
</evidence>
<dbReference type="STRING" id="1075402.AN216_10675"/>
<dbReference type="RefSeq" id="WP_070196423.1">
    <property type="nucleotide sequence ID" value="NZ_LJGU01000116.1"/>
</dbReference>
<feature type="transmembrane region" description="Helical" evidence="8">
    <location>
        <begin position="146"/>
        <end position="165"/>
    </location>
</feature>
<keyword evidence="5 8" id="KW-1133">Transmembrane helix</keyword>
<dbReference type="GO" id="GO:0022857">
    <property type="term" value="F:transmembrane transporter activity"/>
    <property type="evidence" value="ECO:0007669"/>
    <property type="project" value="InterPro"/>
</dbReference>
<dbReference type="Gene3D" id="1.20.1250.20">
    <property type="entry name" value="MFS general substrate transporter like domains"/>
    <property type="match status" value="1"/>
</dbReference>
<evidence type="ECO:0000256" key="5">
    <source>
        <dbReference type="ARBA" id="ARBA00022989"/>
    </source>
</evidence>
<dbReference type="PRINTS" id="PR00171">
    <property type="entry name" value="SUGRTRNSPORT"/>
</dbReference>
<dbReference type="Pfam" id="PF00083">
    <property type="entry name" value="Sugar_tr"/>
    <property type="match status" value="1"/>
</dbReference>
<feature type="transmembrane region" description="Helical" evidence="8">
    <location>
        <begin position="53"/>
        <end position="76"/>
    </location>
</feature>